<proteinExistence type="predicted"/>
<feature type="domain" description="DUF2148" evidence="1">
    <location>
        <begin position="151"/>
        <end position="216"/>
    </location>
</feature>
<reference evidence="3" key="1">
    <citation type="submission" date="2016-10" db="EMBL/GenBank/DDBJ databases">
        <authorList>
            <person name="Varghese N."/>
            <person name="Submissions S."/>
        </authorList>
    </citation>
    <scope>NUCLEOTIDE SEQUENCE [LARGE SCALE GENOMIC DNA]</scope>
    <source>
        <strain evidence="3">DSM 17038</strain>
    </source>
</reference>
<sequence length="259" mass="29382">MRQHIDFSGREYIYEYPPYSPQDLRRREGSILAARLMINAALTAPFAGGVSHVEAELVYGQDEQEQIARKMEELAYTNKVWEEMFKYEAVMVRESDAVIFLGSRMAEDNPLDAGCGMCGGKPDCSYFYERKKTKCGMVDTTDRRSEALIRGPLCTARVNDLGYAVGSALWLAARLFVDSRPFTSVGLAGLKMGYCKNSGLVVGIPLAALAKNPYVDINPDYHLINMTKILENTRKQYITPRTVTTFDYRKWIPRRKEEE</sequence>
<dbReference type="STRING" id="341036.SAMN05660649_04070"/>
<dbReference type="OrthoDB" id="5505478at2"/>
<protein>
    <submittedName>
        <fullName evidence="2">Uncharacterized protein, contains ferredoxin domain</fullName>
    </submittedName>
</protein>
<dbReference type="InterPro" id="IPR019224">
    <property type="entry name" value="DUF2148"/>
</dbReference>
<organism evidence="2 3">
    <name type="scientific">Desulfotruncus arcticus DSM 17038</name>
    <dbReference type="NCBI Taxonomy" id="1121424"/>
    <lineage>
        <taxon>Bacteria</taxon>
        <taxon>Bacillati</taxon>
        <taxon>Bacillota</taxon>
        <taxon>Clostridia</taxon>
        <taxon>Eubacteriales</taxon>
        <taxon>Desulfallaceae</taxon>
        <taxon>Desulfotruncus</taxon>
    </lineage>
</organism>
<evidence type="ECO:0000313" key="3">
    <source>
        <dbReference type="Proteomes" id="UP000199337"/>
    </source>
</evidence>
<dbReference type="PANTHER" id="PTHR40101:SF1">
    <property type="entry name" value="4FE-4S DOMAIN-CONTAINING PROTEIN"/>
    <property type="match status" value="1"/>
</dbReference>
<evidence type="ECO:0000313" key="2">
    <source>
        <dbReference type="EMBL" id="SFH15195.1"/>
    </source>
</evidence>
<name>A0A1I2XP87_9FIRM</name>
<dbReference type="Proteomes" id="UP000199337">
    <property type="component" value="Unassembled WGS sequence"/>
</dbReference>
<dbReference type="AlphaFoldDB" id="A0A1I2XP87"/>
<keyword evidence="3" id="KW-1185">Reference proteome</keyword>
<dbReference type="RefSeq" id="WP_092473801.1">
    <property type="nucleotide sequence ID" value="NZ_FOOX01000018.1"/>
</dbReference>
<dbReference type="PANTHER" id="PTHR40101">
    <property type="entry name" value="CONSERVED PROTEIN"/>
    <property type="match status" value="1"/>
</dbReference>
<evidence type="ECO:0000259" key="1">
    <source>
        <dbReference type="Pfam" id="PF09918"/>
    </source>
</evidence>
<gene>
    <name evidence="2" type="ORF">SAMN05660649_04070</name>
</gene>
<dbReference type="Pfam" id="PF09918">
    <property type="entry name" value="DUF2148"/>
    <property type="match status" value="1"/>
</dbReference>
<dbReference type="EMBL" id="FOOX01000018">
    <property type="protein sequence ID" value="SFH15195.1"/>
    <property type="molecule type" value="Genomic_DNA"/>
</dbReference>
<accession>A0A1I2XP87</accession>